<dbReference type="InterPro" id="IPR050764">
    <property type="entry name" value="CbbQ/NirQ/NorQ/GpvN"/>
</dbReference>
<feature type="domain" description="CbbQ/NirQ/NorQ C-terminal" evidence="5">
    <location>
        <begin position="219"/>
        <end position="302"/>
    </location>
</feature>
<evidence type="ECO:0000256" key="3">
    <source>
        <dbReference type="ARBA" id="ARBA00022840"/>
    </source>
</evidence>
<feature type="domain" description="ATPase dynein-related AAA" evidence="4">
    <location>
        <begin position="72"/>
        <end position="206"/>
    </location>
</feature>
<protein>
    <submittedName>
        <fullName evidence="6">Rubisco activation protein CbbQ</fullName>
    </submittedName>
</protein>
<organism evidence="6 7">
    <name type="scientific">Methanosarcina mazei LYC</name>
    <dbReference type="NCBI Taxonomy" id="1434114"/>
    <lineage>
        <taxon>Archaea</taxon>
        <taxon>Methanobacteriati</taxon>
        <taxon>Methanobacteriota</taxon>
        <taxon>Stenosarchaea group</taxon>
        <taxon>Methanomicrobia</taxon>
        <taxon>Methanosarcinales</taxon>
        <taxon>Methanosarcinaceae</taxon>
        <taxon>Methanosarcina</taxon>
    </lineage>
</organism>
<comment type="similarity">
    <text evidence="1">Belongs to the CbbQ/NirQ/NorQ/GpvN family.</text>
</comment>
<accession>A0A0E3RRV1</accession>
<dbReference type="Proteomes" id="UP000033063">
    <property type="component" value="Chromosome"/>
</dbReference>
<keyword evidence="3" id="KW-0067">ATP-binding</keyword>
<evidence type="ECO:0000259" key="5">
    <source>
        <dbReference type="Pfam" id="PF08406"/>
    </source>
</evidence>
<dbReference type="GO" id="GO:0005524">
    <property type="term" value="F:ATP binding"/>
    <property type="evidence" value="ECO:0007669"/>
    <property type="project" value="UniProtKB-KW"/>
</dbReference>
<evidence type="ECO:0000259" key="4">
    <source>
        <dbReference type="Pfam" id="PF07728"/>
    </source>
</evidence>
<dbReference type="GO" id="GO:0016887">
    <property type="term" value="F:ATP hydrolysis activity"/>
    <property type="evidence" value="ECO:0007669"/>
    <property type="project" value="InterPro"/>
</dbReference>
<dbReference type="PANTHER" id="PTHR42759:SF7">
    <property type="entry name" value="DENITRIFICATION REGULATORY PROTEIN NIRQ"/>
    <property type="match status" value="1"/>
</dbReference>
<sequence length="305" mass="34765">MNRGHQWFETSKQIYSIKNKITVFRWEKNMDNKCQFFREIPLEECFIDKEPYYVPVGNEVEVFMAAYKNRLPVILKGPTGCGKTRFMEYMAYRLKRPLITVACHEDLTATDLVGRFLIKGESIEWSDGPLTKAVKSGAICYLDEVVEARKDTIVVIHPLTDDRRIIPVDKLGVIMKAPDGFMLAVSYNPGYQSVVKDLKQSTRQRFISIDFDYPPADLEVQIVAHESGIGQEMAKYLVEIGSRIRNFKHHGLEEGVSTRLLIYAGKLIREGIEPAKACQIAMVRPITDNPDLQVSLDEIISAIME</sequence>
<evidence type="ECO:0000313" key="6">
    <source>
        <dbReference type="EMBL" id="AKB68032.1"/>
    </source>
</evidence>
<dbReference type="Gene3D" id="3.40.50.300">
    <property type="entry name" value="P-loop containing nucleotide triphosphate hydrolases"/>
    <property type="match status" value="1"/>
</dbReference>
<dbReference type="Pfam" id="PF07728">
    <property type="entry name" value="AAA_5"/>
    <property type="match status" value="1"/>
</dbReference>
<dbReference type="EMBL" id="CP009513">
    <property type="protein sequence ID" value="AKB68032.1"/>
    <property type="molecule type" value="Genomic_DNA"/>
</dbReference>
<keyword evidence="2" id="KW-0547">Nucleotide-binding</keyword>
<dbReference type="Pfam" id="PF08406">
    <property type="entry name" value="CbbQ_C"/>
    <property type="match status" value="1"/>
</dbReference>
<dbReference type="SUPFAM" id="SSF52540">
    <property type="entry name" value="P-loop containing nucleoside triphosphate hydrolases"/>
    <property type="match status" value="1"/>
</dbReference>
<reference evidence="6 7" key="1">
    <citation type="submission" date="2014-07" db="EMBL/GenBank/DDBJ databases">
        <title>Methanogenic archaea and the global carbon cycle.</title>
        <authorList>
            <person name="Henriksen J.R."/>
            <person name="Luke J."/>
            <person name="Reinhart S."/>
            <person name="Benedict M.N."/>
            <person name="Youngblut N.D."/>
            <person name="Metcalf M.E."/>
            <person name="Whitaker R.J."/>
            <person name="Metcalf W.W."/>
        </authorList>
    </citation>
    <scope>NUCLEOTIDE SEQUENCE [LARGE SCALE GENOMIC DNA]</scope>
    <source>
        <strain evidence="6 7">LYC</strain>
    </source>
</reference>
<evidence type="ECO:0000256" key="2">
    <source>
        <dbReference type="ARBA" id="ARBA00022741"/>
    </source>
</evidence>
<dbReference type="InterPro" id="IPR013615">
    <property type="entry name" value="CbbQ_C"/>
</dbReference>
<dbReference type="PANTHER" id="PTHR42759">
    <property type="entry name" value="MOXR FAMILY PROTEIN"/>
    <property type="match status" value="1"/>
</dbReference>
<dbReference type="InterPro" id="IPR027417">
    <property type="entry name" value="P-loop_NTPase"/>
</dbReference>
<evidence type="ECO:0000313" key="7">
    <source>
        <dbReference type="Proteomes" id="UP000033063"/>
    </source>
</evidence>
<gene>
    <name evidence="6" type="ORF">MSMAL_1489</name>
</gene>
<name>A0A0E3RRV1_METMZ</name>
<dbReference type="HOGENOM" id="CLU_067562_0_0_2"/>
<evidence type="ECO:0000256" key="1">
    <source>
        <dbReference type="ARBA" id="ARBA00009417"/>
    </source>
</evidence>
<dbReference type="InterPro" id="IPR011704">
    <property type="entry name" value="ATPase_dyneun-rel_AAA"/>
</dbReference>
<dbReference type="PATRIC" id="fig|1434114.4.peg.1874"/>
<proteinExistence type="inferred from homology"/>
<dbReference type="AlphaFoldDB" id="A0A0E3RRV1"/>